<organism evidence="4 5">
    <name type="scientific">Dellaglioa algida DSM 15638</name>
    <dbReference type="NCBI Taxonomy" id="1423719"/>
    <lineage>
        <taxon>Bacteria</taxon>
        <taxon>Bacillati</taxon>
        <taxon>Bacillota</taxon>
        <taxon>Bacilli</taxon>
        <taxon>Lactobacillales</taxon>
        <taxon>Lactobacillaceae</taxon>
        <taxon>Dellaglioa</taxon>
    </lineage>
</organism>
<dbReference type="Pfam" id="PF13731">
    <property type="entry name" value="WxL"/>
    <property type="match status" value="1"/>
</dbReference>
<proteinExistence type="predicted"/>
<name>A0A0R1HH15_9LACO</name>
<feature type="region of interest" description="Disordered" evidence="1">
    <location>
        <begin position="32"/>
        <end position="58"/>
    </location>
</feature>
<dbReference type="AlphaFoldDB" id="A0A0R1HH15"/>
<keyword evidence="5" id="KW-1185">Reference proteome</keyword>
<gene>
    <name evidence="4" type="ORF">FC66_GL001419</name>
</gene>
<evidence type="ECO:0000256" key="1">
    <source>
        <dbReference type="SAM" id="MobiDB-lite"/>
    </source>
</evidence>
<evidence type="ECO:0000259" key="3">
    <source>
        <dbReference type="Pfam" id="PF13731"/>
    </source>
</evidence>
<dbReference type="InterPro" id="IPR027994">
    <property type="entry name" value="WxL_dom"/>
</dbReference>
<protein>
    <recommendedName>
        <fullName evidence="3">WxL domain-containing protein</fullName>
    </recommendedName>
</protein>
<feature type="domain" description="WxL" evidence="3">
    <location>
        <begin position="35"/>
        <end position="208"/>
    </location>
</feature>
<dbReference type="PATRIC" id="fig|1423719.4.peg.1442"/>
<dbReference type="STRING" id="1423719.FC66_GL001419"/>
<sequence length="210" mass="20798">MGVTIMKKTLLTTALISGAVLGLGAMNSVSAADTNTSKDTTASATFTAGEDPTNPGSGPLSLKSATAAIDFGSKPISAKADTLNSNTDIDVTVNDLRGTFVGWKVNVSGAKLMSDEKEPTELKGATISLPAGTASSVDGSSDAIAGITATATANVLDGGAEIMAPAKSGTGEISTKYAQAGINLGVIGGSAHAAKYSTTLNWTLTDSPVA</sequence>
<evidence type="ECO:0000313" key="5">
    <source>
        <dbReference type="Proteomes" id="UP000051450"/>
    </source>
</evidence>
<feature type="chain" id="PRO_5006405130" description="WxL domain-containing protein" evidence="2">
    <location>
        <begin position="32"/>
        <end position="210"/>
    </location>
</feature>
<evidence type="ECO:0000313" key="4">
    <source>
        <dbReference type="EMBL" id="KRK45456.1"/>
    </source>
</evidence>
<feature type="compositionally biased region" description="Polar residues" evidence="1">
    <location>
        <begin position="32"/>
        <end position="46"/>
    </location>
</feature>
<feature type="signal peptide" evidence="2">
    <location>
        <begin position="1"/>
        <end position="31"/>
    </location>
</feature>
<keyword evidence="2" id="KW-0732">Signal</keyword>
<dbReference type="EMBL" id="AZDI01000008">
    <property type="protein sequence ID" value="KRK45456.1"/>
    <property type="molecule type" value="Genomic_DNA"/>
</dbReference>
<accession>A0A0R1HH15</accession>
<reference evidence="4 5" key="1">
    <citation type="journal article" date="2015" name="Genome Announc.">
        <title>Expanding the biotechnology potential of lactobacilli through comparative genomics of 213 strains and associated genera.</title>
        <authorList>
            <person name="Sun Z."/>
            <person name="Harris H.M."/>
            <person name="McCann A."/>
            <person name="Guo C."/>
            <person name="Argimon S."/>
            <person name="Zhang W."/>
            <person name="Yang X."/>
            <person name="Jeffery I.B."/>
            <person name="Cooney J.C."/>
            <person name="Kagawa T.F."/>
            <person name="Liu W."/>
            <person name="Song Y."/>
            <person name="Salvetti E."/>
            <person name="Wrobel A."/>
            <person name="Rasinkangas P."/>
            <person name="Parkhill J."/>
            <person name="Rea M.C."/>
            <person name="O'Sullivan O."/>
            <person name="Ritari J."/>
            <person name="Douillard F.P."/>
            <person name="Paul Ross R."/>
            <person name="Yang R."/>
            <person name="Briner A.E."/>
            <person name="Felis G.E."/>
            <person name="de Vos W.M."/>
            <person name="Barrangou R."/>
            <person name="Klaenhammer T.R."/>
            <person name="Caufield P.W."/>
            <person name="Cui Y."/>
            <person name="Zhang H."/>
            <person name="O'Toole P.W."/>
        </authorList>
    </citation>
    <scope>NUCLEOTIDE SEQUENCE [LARGE SCALE GENOMIC DNA]</scope>
    <source>
        <strain evidence="4 5">DSM 15638</strain>
    </source>
</reference>
<dbReference type="Proteomes" id="UP000051450">
    <property type="component" value="Unassembled WGS sequence"/>
</dbReference>
<comment type="caution">
    <text evidence="4">The sequence shown here is derived from an EMBL/GenBank/DDBJ whole genome shotgun (WGS) entry which is preliminary data.</text>
</comment>
<evidence type="ECO:0000256" key="2">
    <source>
        <dbReference type="SAM" id="SignalP"/>
    </source>
</evidence>